<accession>A0A1G2PS02</accession>
<feature type="transmembrane region" description="Helical" evidence="1">
    <location>
        <begin position="31"/>
        <end position="53"/>
    </location>
</feature>
<evidence type="ECO:0000313" key="3">
    <source>
        <dbReference type="Proteomes" id="UP000176951"/>
    </source>
</evidence>
<dbReference type="AlphaFoldDB" id="A0A1G2PS02"/>
<protein>
    <submittedName>
        <fullName evidence="2">Uncharacterized protein</fullName>
    </submittedName>
</protein>
<evidence type="ECO:0000313" key="2">
    <source>
        <dbReference type="EMBL" id="OHA50391.1"/>
    </source>
</evidence>
<evidence type="ECO:0000256" key="1">
    <source>
        <dbReference type="SAM" id="Phobius"/>
    </source>
</evidence>
<reference evidence="2 3" key="1">
    <citation type="journal article" date="2016" name="Nat. Commun.">
        <title>Thousands of microbial genomes shed light on interconnected biogeochemical processes in an aquifer system.</title>
        <authorList>
            <person name="Anantharaman K."/>
            <person name="Brown C.T."/>
            <person name="Hug L.A."/>
            <person name="Sharon I."/>
            <person name="Castelle C.J."/>
            <person name="Probst A.J."/>
            <person name="Thomas B.C."/>
            <person name="Singh A."/>
            <person name="Wilkins M.J."/>
            <person name="Karaoz U."/>
            <person name="Brodie E.L."/>
            <person name="Williams K.H."/>
            <person name="Hubbard S.S."/>
            <person name="Banfield J.F."/>
        </authorList>
    </citation>
    <scope>NUCLEOTIDE SEQUENCE [LARGE SCALE GENOMIC DNA]</scope>
</reference>
<name>A0A1G2PS02_9BACT</name>
<organism evidence="2 3">
    <name type="scientific">Candidatus Terrybacteria bacterium RIFCSPLOWO2_01_FULL_40_23</name>
    <dbReference type="NCBI Taxonomy" id="1802366"/>
    <lineage>
        <taxon>Bacteria</taxon>
        <taxon>Candidatus Terryibacteriota</taxon>
    </lineage>
</organism>
<dbReference type="Proteomes" id="UP000176951">
    <property type="component" value="Unassembled WGS sequence"/>
</dbReference>
<keyword evidence="1" id="KW-0472">Membrane</keyword>
<sequence>MEILLGGLAVFYYLFFGLICALYWRPHENMFMAAFFVVLWPLILWVVAVLRFWDIVFLNKSSEKDN</sequence>
<gene>
    <name evidence="2" type="ORF">A3A97_03510</name>
</gene>
<keyword evidence="1" id="KW-0812">Transmembrane</keyword>
<feature type="transmembrane region" description="Helical" evidence="1">
    <location>
        <begin position="6"/>
        <end position="24"/>
    </location>
</feature>
<dbReference type="EMBL" id="MHSW01000038">
    <property type="protein sequence ID" value="OHA50391.1"/>
    <property type="molecule type" value="Genomic_DNA"/>
</dbReference>
<keyword evidence="1" id="KW-1133">Transmembrane helix</keyword>
<comment type="caution">
    <text evidence="2">The sequence shown here is derived from an EMBL/GenBank/DDBJ whole genome shotgun (WGS) entry which is preliminary data.</text>
</comment>
<proteinExistence type="predicted"/>